<dbReference type="CDD" id="cd08210">
    <property type="entry name" value="RLP_RrRLP"/>
    <property type="match status" value="1"/>
</dbReference>
<dbReference type="SFLD" id="SFLDS00014">
    <property type="entry name" value="RuBisCO"/>
    <property type="match status" value="1"/>
</dbReference>
<gene>
    <name evidence="2" type="ORF">DEM27_10960</name>
</gene>
<dbReference type="SUPFAM" id="SSF51649">
    <property type="entry name" value="RuBisCo, C-terminal domain"/>
    <property type="match status" value="1"/>
</dbReference>
<dbReference type="InterPro" id="IPR033966">
    <property type="entry name" value="RuBisCO"/>
</dbReference>
<dbReference type="SUPFAM" id="SSF54966">
    <property type="entry name" value="RuBisCO, large subunit, small (N-terminal) domain"/>
    <property type="match status" value="1"/>
</dbReference>
<dbReference type="Gene3D" id="3.20.20.110">
    <property type="entry name" value="Ribulose bisphosphate carboxylase, large subunit, C-terminal domain"/>
    <property type="match status" value="1"/>
</dbReference>
<dbReference type="OrthoDB" id="9764279at2"/>
<dbReference type="SFLD" id="SFLDF00158">
    <property type="entry name" value="5-methylthio-D-ribulose_1-phos"/>
    <property type="match status" value="1"/>
</dbReference>
<dbReference type="Pfam" id="PF00016">
    <property type="entry name" value="RuBisCO_large"/>
    <property type="match status" value="1"/>
</dbReference>
<reference evidence="2 3" key="1">
    <citation type="submission" date="2018-05" db="EMBL/GenBank/DDBJ databases">
        <title>The draft genome of strain NS-104.</title>
        <authorList>
            <person name="Hang P."/>
            <person name="Jiang J."/>
        </authorList>
    </citation>
    <scope>NUCLEOTIDE SEQUENCE [LARGE SCALE GENOMIC DNA]</scope>
    <source>
        <strain evidence="2 3">NS-104</strain>
    </source>
</reference>
<evidence type="ECO:0000259" key="1">
    <source>
        <dbReference type="Pfam" id="PF00016"/>
    </source>
</evidence>
<dbReference type="InterPro" id="IPR036376">
    <property type="entry name" value="RuBisCO_lsu_C_sf"/>
</dbReference>
<dbReference type="InterPro" id="IPR000685">
    <property type="entry name" value="RuBisCO_lsu_C"/>
</dbReference>
<dbReference type="Gene3D" id="3.30.70.150">
    <property type="entry name" value="RuBisCO large subunit, N-terminal domain"/>
    <property type="match status" value="1"/>
</dbReference>
<proteinExistence type="predicted"/>
<dbReference type="SFLD" id="SFLDG00301">
    <property type="entry name" value="RuBisCO-like_proteins"/>
    <property type="match status" value="1"/>
</dbReference>
<dbReference type="GO" id="GO:0015977">
    <property type="term" value="P:carbon fixation"/>
    <property type="evidence" value="ECO:0007669"/>
    <property type="project" value="InterPro"/>
</dbReference>
<dbReference type="PANTHER" id="PTHR42704:SF17">
    <property type="entry name" value="RIBULOSE BISPHOSPHATE CARBOXYLASE LARGE CHAIN"/>
    <property type="match status" value="1"/>
</dbReference>
<sequence>MMTRFSVTYWVGANDEAEARQRALDIALEQTVEIPRDAVPAGYVEDEILGKLERLEPASDGRGGFFADISYSEDDVGGDFLQLLNIIFGNSSIKTNIRVEDITLSPGILSLCAGPRFGMPGLRELCGVDKGPLLMSAIKPVGLSSKELGKLAHDFALGGMDFVKDDHGLADQHTSPFAERLKACVDGVNEANAKTGGKATYVPNITAPAMKLFERAWMAKEQGAGGVMIAPALAGYDVIHSLAADPDFGLPIVSHPTFAGPNMITPTTGFSHRFYFGLLQRLMGVDAVVYPNFGGRFGFTLAECQSIVRGCQAEFGGYKPIVPAPGGGMSLARVPEMRDAYGDRVMYLIGGALIRERDNLADASRRLVDAVRAED</sequence>
<organism evidence="2 3">
    <name type="scientific">Metarhizobium album</name>
    <dbReference type="NCBI Taxonomy" id="2182425"/>
    <lineage>
        <taxon>Bacteria</taxon>
        <taxon>Pseudomonadati</taxon>
        <taxon>Pseudomonadota</taxon>
        <taxon>Alphaproteobacteria</taxon>
        <taxon>Hyphomicrobiales</taxon>
        <taxon>Rhizobiaceae</taxon>
        <taxon>Metarhizobium</taxon>
    </lineage>
</organism>
<dbReference type="GO" id="GO:0016984">
    <property type="term" value="F:ribulose-bisphosphate carboxylase activity"/>
    <property type="evidence" value="ECO:0007669"/>
    <property type="project" value="InterPro"/>
</dbReference>
<dbReference type="GO" id="GO:0000287">
    <property type="term" value="F:magnesium ion binding"/>
    <property type="evidence" value="ECO:0007669"/>
    <property type="project" value="InterPro"/>
</dbReference>
<dbReference type="AlphaFoldDB" id="A0A2U2DRM0"/>
<feature type="domain" description="Ribulose bisphosphate carboxylase large subunit C-terminal" evidence="1">
    <location>
        <begin position="125"/>
        <end position="354"/>
    </location>
</feature>
<comment type="caution">
    <text evidence="2">The sequence shown here is derived from an EMBL/GenBank/DDBJ whole genome shotgun (WGS) entry which is preliminary data.</text>
</comment>
<dbReference type="Proteomes" id="UP000245252">
    <property type="component" value="Unassembled WGS sequence"/>
</dbReference>
<dbReference type="EMBL" id="QFBC01000004">
    <property type="protein sequence ID" value="PWE55963.1"/>
    <property type="molecule type" value="Genomic_DNA"/>
</dbReference>
<dbReference type="PANTHER" id="PTHR42704">
    <property type="entry name" value="RIBULOSE BISPHOSPHATE CARBOXYLASE"/>
    <property type="match status" value="1"/>
</dbReference>
<name>A0A2U2DRM0_9HYPH</name>
<protein>
    <submittedName>
        <fullName evidence="2">Transcriptional regulator</fullName>
    </submittedName>
</protein>
<evidence type="ECO:0000313" key="2">
    <source>
        <dbReference type="EMBL" id="PWE55963.1"/>
    </source>
</evidence>
<accession>A0A2U2DRM0</accession>
<keyword evidence="3" id="KW-1185">Reference proteome</keyword>
<dbReference type="InterPro" id="IPR036422">
    <property type="entry name" value="RuBisCO_lsu_N_sf"/>
</dbReference>
<evidence type="ECO:0000313" key="3">
    <source>
        <dbReference type="Proteomes" id="UP000245252"/>
    </source>
</evidence>